<evidence type="ECO:0000259" key="11">
    <source>
        <dbReference type="Pfam" id="PF21694"/>
    </source>
</evidence>
<dbReference type="EMBL" id="FNNE01000002">
    <property type="protein sequence ID" value="SDW41167.1"/>
    <property type="molecule type" value="Genomic_DNA"/>
</dbReference>
<comment type="similarity">
    <text evidence="7">Belongs to the DNA polymerase HolA subunit family.</text>
</comment>
<gene>
    <name evidence="12" type="ORF">SAMN04487960_102390</name>
</gene>
<evidence type="ECO:0000256" key="2">
    <source>
        <dbReference type="ARBA" id="ARBA00017703"/>
    </source>
</evidence>
<sequence>MKAQPAQLPQQLKKGLHPVYLVSGDEPLLVQECCDQIRKAAREAGFEDRVTYHADQQLDWNSVGEEFGALSLFAERRRIEIHLPTGKLGDGRKILERVLPDPPEDILLILISARLDAAELRRKWYKLLQDKGLHVTVWPVDTDKFPAWLQQRARNQGLHVTSEALTMLSERLEGNLLAAAQELERLALFCKDGTIDADAVERAVQDSARFNVFELITELLTGNTANARRIINFVQQEGDSPLGLLSILSRDLNLTLELQKALAKREPSAQFLKQRGIRQPQRARALETAARRLSRPTLYEALRLCSETDRAAKGFGDLPPWHHLQDLASLMASR</sequence>
<accession>A0A1H2TBN9</accession>
<keyword evidence="5" id="KW-0235">DNA replication</keyword>
<dbReference type="SUPFAM" id="SSF52540">
    <property type="entry name" value="P-loop containing nucleoside triphosphate hydrolases"/>
    <property type="match status" value="1"/>
</dbReference>
<dbReference type="STRING" id="488533.SAMN04487960_102390"/>
<dbReference type="InterPro" id="IPR008921">
    <property type="entry name" value="DNA_pol3_clamp-load_cplx_C"/>
</dbReference>
<dbReference type="NCBIfam" id="TIGR01128">
    <property type="entry name" value="holA"/>
    <property type="match status" value="1"/>
</dbReference>
<dbReference type="Proteomes" id="UP000199675">
    <property type="component" value="Unassembled WGS sequence"/>
</dbReference>
<name>A0A1H2TBN9_9GAMM</name>
<evidence type="ECO:0000256" key="1">
    <source>
        <dbReference type="ARBA" id="ARBA00012417"/>
    </source>
</evidence>
<dbReference type="Pfam" id="PF06144">
    <property type="entry name" value="DNA_pol3_delta"/>
    <property type="match status" value="1"/>
</dbReference>
<evidence type="ECO:0000256" key="6">
    <source>
        <dbReference type="ARBA" id="ARBA00022932"/>
    </source>
</evidence>
<dbReference type="EC" id="2.7.7.7" evidence="1 9"/>
<dbReference type="OrthoDB" id="9770982at2"/>
<evidence type="ECO:0000256" key="4">
    <source>
        <dbReference type="ARBA" id="ARBA00022695"/>
    </source>
</evidence>
<keyword evidence="13" id="KW-1185">Reference proteome</keyword>
<evidence type="ECO:0000256" key="5">
    <source>
        <dbReference type="ARBA" id="ARBA00022705"/>
    </source>
</evidence>
<dbReference type="PANTHER" id="PTHR34388:SF1">
    <property type="entry name" value="DNA POLYMERASE III SUBUNIT DELTA"/>
    <property type="match status" value="1"/>
</dbReference>
<keyword evidence="4" id="KW-0548">Nucleotidyltransferase</keyword>
<reference evidence="12 13" key="1">
    <citation type="submission" date="2016-10" db="EMBL/GenBank/DDBJ databases">
        <authorList>
            <person name="de Groot N.N."/>
        </authorList>
    </citation>
    <scope>NUCLEOTIDE SEQUENCE [LARGE SCALE GENOMIC DNA]</scope>
    <source>
        <strain evidence="12 13">CGMCC 1.7059</strain>
    </source>
</reference>
<dbReference type="Gene3D" id="3.40.50.300">
    <property type="entry name" value="P-loop containing nucleotide triphosphate hydrolases"/>
    <property type="match status" value="1"/>
</dbReference>
<dbReference type="GO" id="GO:0009360">
    <property type="term" value="C:DNA polymerase III complex"/>
    <property type="evidence" value="ECO:0007669"/>
    <property type="project" value="UniProtKB-UniRule"/>
</dbReference>
<dbReference type="InterPro" id="IPR010372">
    <property type="entry name" value="DNA_pol3_delta_N"/>
</dbReference>
<dbReference type="InterPro" id="IPR027417">
    <property type="entry name" value="P-loop_NTPase"/>
</dbReference>
<protein>
    <recommendedName>
        <fullName evidence="2 9">DNA polymerase III subunit delta</fullName>
        <ecNumber evidence="1 9">2.7.7.7</ecNumber>
    </recommendedName>
</protein>
<dbReference type="GO" id="GO:0003887">
    <property type="term" value="F:DNA-directed DNA polymerase activity"/>
    <property type="evidence" value="ECO:0007669"/>
    <property type="project" value="UniProtKB-UniRule"/>
</dbReference>
<dbReference type="RefSeq" id="WP_091811737.1">
    <property type="nucleotide sequence ID" value="NZ_FNNE01000002.1"/>
</dbReference>
<comment type="catalytic activity">
    <reaction evidence="8">
        <text>DNA(n) + a 2'-deoxyribonucleoside 5'-triphosphate = DNA(n+1) + diphosphate</text>
        <dbReference type="Rhea" id="RHEA:22508"/>
        <dbReference type="Rhea" id="RHEA-COMP:17339"/>
        <dbReference type="Rhea" id="RHEA-COMP:17340"/>
        <dbReference type="ChEBI" id="CHEBI:33019"/>
        <dbReference type="ChEBI" id="CHEBI:61560"/>
        <dbReference type="ChEBI" id="CHEBI:173112"/>
        <dbReference type="EC" id="2.7.7.7"/>
    </reaction>
</comment>
<dbReference type="Pfam" id="PF21694">
    <property type="entry name" value="DNA_pol3_delta_C"/>
    <property type="match status" value="1"/>
</dbReference>
<dbReference type="AlphaFoldDB" id="A0A1H2TBN9"/>
<dbReference type="Gene3D" id="1.10.8.60">
    <property type="match status" value="1"/>
</dbReference>
<evidence type="ECO:0000256" key="3">
    <source>
        <dbReference type="ARBA" id="ARBA00022679"/>
    </source>
</evidence>
<evidence type="ECO:0000256" key="8">
    <source>
        <dbReference type="ARBA" id="ARBA00049244"/>
    </source>
</evidence>
<evidence type="ECO:0000313" key="12">
    <source>
        <dbReference type="EMBL" id="SDW41167.1"/>
    </source>
</evidence>
<keyword evidence="6" id="KW-0239">DNA-directed DNA polymerase</keyword>
<evidence type="ECO:0000259" key="10">
    <source>
        <dbReference type="Pfam" id="PF06144"/>
    </source>
</evidence>
<dbReference type="GO" id="GO:0003677">
    <property type="term" value="F:DNA binding"/>
    <property type="evidence" value="ECO:0007669"/>
    <property type="project" value="InterPro"/>
</dbReference>
<dbReference type="InterPro" id="IPR005790">
    <property type="entry name" value="DNA_polIII_delta"/>
</dbReference>
<dbReference type="GO" id="GO:0006261">
    <property type="term" value="P:DNA-templated DNA replication"/>
    <property type="evidence" value="ECO:0007669"/>
    <property type="project" value="TreeGrafter"/>
</dbReference>
<dbReference type="PANTHER" id="PTHR34388">
    <property type="entry name" value="DNA POLYMERASE III SUBUNIT DELTA"/>
    <property type="match status" value="1"/>
</dbReference>
<evidence type="ECO:0000256" key="9">
    <source>
        <dbReference type="NCBIfam" id="TIGR01128"/>
    </source>
</evidence>
<dbReference type="InterPro" id="IPR048466">
    <property type="entry name" value="DNA_pol3_delta-like_C"/>
</dbReference>
<feature type="domain" description="DNA polymerase III delta subunit-like C-terminal" evidence="11">
    <location>
        <begin position="211"/>
        <end position="313"/>
    </location>
</feature>
<evidence type="ECO:0000313" key="13">
    <source>
        <dbReference type="Proteomes" id="UP000199675"/>
    </source>
</evidence>
<keyword evidence="3" id="KW-0808">Transferase</keyword>
<feature type="domain" description="DNA polymerase III delta N-terminal" evidence="10">
    <location>
        <begin position="20"/>
        <end position="133"/>
    </location>
</feature>
<dbReference type="SUPFAM" id="SSF48019">
    <property type="entry name" value="post-AAA+ oligomerization domain-like"/>
    <property type="match status" value="1"/>
</dbReference>
<proteinExistence type="inferred from homology"/>
<organism evidence="12 13">
    <name type="scientific">Marinobacter mobilis</name>
    <dbReference type="NCBI Taxonomy" id="488533"/>
    <lineage>
        <taxon>Bacteria</taxon>
        <taxon>Pseudomonadati</taxon>
        <taxon>Pseudomonadota</taxon>
        <taxon>Gammaproteobacteria</taxon>
        <taxon>Pseudomonadales</taxon>
        <taxon>Marinobacteraceae</taxon>
        <taxon>Marinobacter</taxon>
    </lineage>
</organism>
<evidence type="ECO:0000256" key="7">
    <source>
        <dbReference type="ARBA" id="ARBA00034754"/>
    </source>
</evidence>
<dbReference type="Gene3D" id="1.20.272.10">
    <property type="match status" value="1"/>
</dbReference>
<dbReference type="CDD" id="cd18138">
    <property type="entry name" value="HLD_clamp_pol_III_delta"/>
    <property type="match status" value="1"/>
</dbReference>